<dbReference type="SUPFAM" id="SSF46785">
    <property type="entry name" value="Winged helix' DNA-binding domain"/>
    <property type="match status" value="1"/>
</dbReference>
<keyword evidence="4" id="KW-0804">Transcription</keyword>
<dbReference type="Pfam" id="PF03466">
    <property type="entry name" value="LysR_substrate"/>
    <property type="match status" value="1"/>
</dbReference>
<dbReference type="EMBL" id="FNKH01000002">
    <property type="protein sequence ID" value="SDQ53956.1"/>
    <property type="molecule type" value="Genomic_DNA"/>
</dbReference>
<dbReference type="Pfam" id="PF00126">
    <property type="entry name" value="HTH_1"/>
    <property type="match status" value="1"/>
</dbReference>
<feature type="domain" description="HTH lysR-type" evidence="5">
    <location>
        <begin position="2"/>
        <end position="59"/>
    </location>
</feature>
<keyword evidence="7" id="KW-1185">Reference proteome</keyword>
<dbReference type="InterPro" id="IPR036390">
    <property type="entry name" value="WH_DNA-bd_sf"/>
</dbReference>
<dbReference type="PANTHER" id="PTHR30346:SF29">
    <property type="entry name" value="LYSR SUBSTRATE-BINDING"/>
    <property type="match status" value="1"/>
</dbReference>
<evidence type="ECO:0000259" key="5">
    <source>
        <dbReference type="PROSITE" id="PS50931"/>
    </source>
</evidence>
<dbReference type="PANTHER" id="PTHR30346">
    <property type="entry name" value="TRANSCRIPTIONAL DUAL REGULATOR HCAR-RELATED"/>
    <property type="match status" value="1"/>
</dbReference>
<dbReference type="GO" id="GO:0032993">
    <property type="term" value="C:protein-DNA complex"/>
    <property type="evidence" value="ECO:0007669"/>
    <property type="project" value="TreeGrafter"/>
</dbReference>
<evidence type="ECO:0000313" key="7">
    <source>
        <dbReference type="Proteomes" id="UP000181917"/>
    </source>
</evidence>
<protein>
    <submittedName>
        <fullName evidence="6">DNA-binding transcriptional regulator, LysR family</fullName>
    </submittedName>
</protein>
<comment type="similarity">
    <text evidence="1">Belongs to the LysR transcriptional regulatory family.</text>
</comment>
<evidence type="ECO:0000256" key="2">
    <source>
        <dbReference type="ARBA" id="ARBA00023015"/>
    </source>
</evidence>
<keyword evidence="3 6" id="KW-0238">DNA-binding</keyword>
<gene>
    <name evidence="6" type="ORF">SAMN04489742_1510</name>
</gene>
<dbReference type="Proteomes" id="UP000181917">
    <property type="component" value="Unassembled WGS sequence"/>
</dbReference>
<dbReference type="OrthoDB" id="4131546at2"/>
<dbReference type="CDD" id="cd08423">
    <property type="entry name" value="PBP2_LTTR_like_6"/>
    <property type="match status" value="1"/>
</dbReference>
<dbReference type="STRING" id="37928.SAMN04489742_1510"/>
<dbReference type="Gene3D" id="3.40.190.290">
    <property type="match status" value="1"/>
</dbReference>
<evidence type="ECO:0000313" key="6">
    <source>
        <dbReference type="EMBL" id="SDQ53956.1"/>
    </source>
</evidence>
<dbReference type="GO" id="GO:0003700">
    <property type="term" value="F:DNA-binding transcription factor activity"/>
    <property type="evidence" value="ECO:0007669"/>
    <property type="project" value="InterPro"/>
</dbReference>
<dbReference type="AlphaFoldDB" id="A0A1H1BRD1"/>
<dbReference type="InterPro" id="IPR005119">
    <property type="entry name" value="LysR_subst-bd"/>
</dbReference>
<dbReference type="KEGG" id="acry:AC20117_09810"/>
<dbReference type="PROSITE" id="PS50931">
    <property type="entry name" value="HTH_LYSR"/>
    <property type="match status" value="1"/>
</dbReference>
<dbReference type="RefSeq" id="WP_074699887.1">
    <property type="nucleotide sequence ID" value="NZ_CP018863.1"/>
</dbReference>
<reference evidence="6 7" key="1">
    <citation type="submission" date="2016-10" db="EMBL/GenBank/DDBJ databases">
        <authorList>
            <person name="de Groot N.N."/>
        </authorList>
    </citation>
    <scope>NUCLEOTIDE SEQUENCE [LARGE SCALE GENOMIC DNA]</scope>
    <source>
        <strain evidence="6 7">DSM 20117</strain>
    </source>
</reference>
<evidence type="ECO:0000256" key="3">
    <source>
        <dbReference type="ARBA" id="ARBA00023125"/>
    </source>
</evidence>
<dbReference type="GO" id="GO:0003677">
    <property type="term" value="F:DNA binding"/>
    <property type="evidence" value="ECO:0007669"/>
    <property type="project" value="UniProtKB-KW"/>
</dbReference>
<dbReference type="SUPFAM" id="SSF53850">
    <property type="entry name" value="Periplasmic binding protein-like II"/>
    <property type="match status" value="1"/>
</dbReference>
<proteinExistence type="inferred from homology"/>
<accession>A0A1H1BRD1</accession>
<evidence type="ECO:0000256" key="1">
    <source>
        <dbReference type="ARBA" id="ARBA00009437"/>
    </source>
</evidence>
<evidence type="ECO:0000256" key="4">
    <source>
        <dbReference type="ARBA" id="ARBA00023163"/>
    </source>
</evidence>
<dbReference type="InterPro" id="IPR036388">
    <property type="entry name" value="WH-like_DNA-bd_sf"/>
</dbReference>
<dbReference type="FunFam" id="1.10.10.10:FF:000001">
    <property type="entry name" value="LysR family transcriptional regulator"/>
    <property type="match status" value="1"/>
</dbReference>
<dbReference type="InterPro" id="IPR000847">
    <property type="entry name" value="LysR_HTH_N"/>
</dbReference>
<keyword evidence="2" id="KW-0805">Transcription regulation</keyword>
<name>A0A1H1BRD1_9MICC</name>
<sequence length="305" mass="33447">MLDIKRLQILLKVVETGSVTAAADELFYTPSAVSQQLRKLEEEVGQPLLQRRSRGMVPTDAGHVLASHARSILREMDAAVADLAQIAGLKRGSLSLGTFPTLGGSFLPIVISRFRREYPAIRLDVRSSRLEGLVELLAKGEVGLCLLWEYDWHRLDPKMFELTQVFVEPTVLVVGAEHRLAGMGKVEMADLAQEQWIVRANEHPVAEVLERSCNSAGFAPHIAFQANDYQEAQAMVSVGLGIALAPQTAVVNQHPGVRVLQLGDSVPSRRVMLAQRHDRVRAPAEVAFQSMLLAVGEQWSAGIHA</sequence>
<dbReference type="Gene3D" id="1.10.10.10">
    <property type="entry name" value="Winged helix-like DNA-binding domain superfamily/Winged helix DNA-binding domain"/>
    <property type="match status" value="1"/>
</dbReference>
<organism evidence="6 7">
    <name type="scientific">Crystallibacter crystallopoietes</name>
    <dbReference type="NCBI Taxonomy" id="37928"/>
    <lineage>
        <taxon>Bacteria</taxon>
        <taxon>Bacillati</taxon>
        <taxon>Actinomycetota</taxon>
        <taxon>Actinomycetes</taxon>
        <taxon>Micrococcales</taxon>
        <taxon>Micrococcaceae</taxon>
        <taxon>Crystallibacter</taxon>
    </lineage>
</organism>